<feature type="compositionally biased region" description="Basic and acidic residues" evidence="3">
    <location>
        <begin position="19"/>
        <end position="30"/>
    </location>
</feature>
<keyword evidence="4" id="KW-1133">Transmembrane helix</keyword>
<evidence type="ECO:0000256" key="3">
    <source>
        <dbReference type="SAM" id="MobiDB-lite"/>
    </source>
</evidence>
<dbReference type="NCBIfam" id="NF033747">
    <property type="entry name" value="class_E_sortase"/>
    <property type="match status" value="1"/>
</dbReference>
<keyword evidence="4" id="KW-0812">Transmembrane</keyword>
<dbReference type="EMBL" id="FUYG01000008">
    <property type="protein sequence ID" value="SKB00046.1"/>
    <property type="molecule type" value="Genomic_DNA"/>
</dbReference>
<dbReference type="InterPro" id="IPR042003">
    <property type="entry name" value="Sortase_E"/>
</dbReference>
<gene>
    <name evidence="5" type="ORF">SAMN06295879_2920</name>
</gene>
<evidence type="ECO:0000256" key="4">
    <source>
        <dbReference type="SAM" id="Phobius"/>
    </source>
</evidence>
<accession>A0A1T4YE39</accession>
<dbReference type="AlphaFoldDB" id="A0A1T4YE39"/>
<name>A0A1T4YE39_9MICO</name>
<dbReference type="InterPro" id="IPR005754">
    <property type="entry name" value="Sortase"/>
</dbReference>
<dbReference type="NCBIfam" id="TIGR01076">
    <property type="entry name" value="sortase_fam"/>
    <property type="match status" value="1"/>
</dbReference>
<evidence type="ECO:0000313" key="6">
    <source>
        <dbReference type="Proteomes" id="UP000189735"/>
    </source>
</evidence>
<dbReference type="SUPFAM" id="SSF63817">
    <property type="entry name" value="Sortase"/>
    <property type="match status" value="1"/>
</dbReference>
<dbReference type="Proteomes" id="UP000189735">
    <property type="component" value="Unassembled WGS sequence"/>
</dbReference>
<proteinExistence type="predicted"/>
<dbReference type="GO" id="GO:0016787">
    <property type="term" value="F:hydrolase activity"/>
    <property type="evidence" value="ECO:0007669"/>
    <property type="project" value="UniProtKB-KW"/>
</dbReference>
<organism evidence="5 6">
    <name type="scientific">Agreia bicolorata</name>
    <dbReference type="NCBI Taxonomy" id="110935"/>
    <lineage>
        <taxon>Bacteria</taxon>
        <taxon>Bacillati</taxon>
        <taxon>Actinomycetota</taxon>
        <taxon>Actinomycetes</taxon>
        <taxon>Micrococcales</taxon>
        <taxon>Microbacteriaceae</taxon>
        <taxon>Agreia</taxon>
    </lineage>
</organism>
<sequence length="344" mass="36497">MTEYQPGDIQPGSDATPLSRREARKAEAEAVKNSASLTEQATETPDEPAQTGLLAFEPLTAADDSVPAAGEAASDRPSKKKSRAAKAAQQPPVRRTLATKVVGVFGELLITAGVFVLLFLGWQLWWNSIVLTNEQTSDASSLADDWKLPAVTGTAPTPTPTTTGAAAAPVNYGEPAVMGAPSAGNDFAILYVPRFGADFKRTIAEGVDPHTVLNKGGAGHYEDTQMPGEVGNFAVAAHRDGWGSAFIKINELQIGDPIYVETQDGWYTYRYRDTEYVTPYGVGVIDPVPQVEGATPVDRLITLTSCNPLYIASERIIAYGAFESWQPRSAGPPAEIASVVGSGN</sequence>
<feature type="region of interest" description="Disordered" evidence="3">
    <location>
        <begin position="1"/>
        <end position="91"/>
    </location>
</feature>
<keyword evidence="4" id="KW-0472">Membrane</keyword>
<dbReference type="CDD" id="cd05830">
    <property type="entry name" value="Sortase_E"/>
    <property type="match status" value="1"/>
</dbReference>
<feature type="compositionally biased region" description="Polar residues" evidence="3">
    <location>
        <begin position="33"/>
        <end position="43"/>
    </location>
</feature>
<reference evidence="6" key="1">
    <citation type="submission" date="2017-02" db="EMBL/GenBank/DDBJ databases">
        <authorList>
            <person name="Varghese N."/>
            <person name="Submissions S."/>
        </authorList>
    </citation>
    <scope>NUCLEOTIDE SEQUENCE [LARGE SCALE GENOMIC DNA]</scope>
    <source>
        <strain evidence="6">VKM Ac-2052</strain>
    </source>
</reference>
<feature type="active site" description="Acyl-thioester intermediate" evidence="2">
    <location>
        <position position="306"/>
    </location>
</feature>
<dbReference type="Pfam" id="PF04203">
    <property type="entry name" value="Sortase"/>
    <property type="match status" value="1"/>
</dbReference>
<feature type="transmembrane region" description="Helical" evidence="4">
    <location>
        <begin position="104"/>
        <end position="126"/>
    </location>
</feature>
<evidence type="ECO:0000256" key="1">
    <source>
        <dbReference type="ARBA" id="ARBA00022801"/>
    </source>
</evidence>
<protein>
    <submittedName>
        <fullName evidence="5">LPXTG-site transpeptidase (Sortase) family protein</fullName>
    </submittedName>
</protein>
<dbReference type="InterPro" id="IPR053465">
    <property type="entry name" value="Sortase_Class_E"/>
</dbReference>
<feature type="active site" description="Proton donor/acceptor" evidence="2">
    <location>
        <position position="238"/>
    </location>
</feature>
<keyword evidence="1" id="KW-0378">Hydrolase</keyword>
<dbReference type="Gene3D" id="2.40.260.10">
    <property type="entry name" value="Sortase"/>
    <property type="match status" value="1"/>
</dbReference>
<dbReference type="RefSeq" id="WP_078715010.1">
    <property type="nucleotide sequence ID" value="NZ_FUYG01000008.1"/>
</dbReference>
<evidence type="ECO:0000256" key="2">
    <source>
        <dbReference type="PIRSR" id="PIRSR605754-1"/>
    </source>
</evidence>
<dbReference type="InterPro" id="IPR023365">
    <property type="entry name" value="Sortase_dom-sf"/>
</dbReference>
<evidence type="ECO:0000313" key="5">
    <source>
        <dbReference type="EMBL" id="SKB00046.1"/>
    </source>
</evidence>